<protein>
    <submittedName>
        <fullName evidence="3">Gliding motility-associated-like protein</fullName>
    </submittedName>
</protein>
<reference evidence="3 4" key="1">
    <citation type="submission" date="2019-03" db="EMBL/GenBank/DDBJ databases">
        <title>Genomic Encyclopedia of Archaeal and Bacterial Type Strains, Phase II (KMG-II): from individual species to whole genera.</title>
        <authorList>
            <person name="Goeker M."/>
        </authorList>
    </citation>
    <scope>NUCLEOTIDE SEQUENCE [LARGE SCALE GENOMIC DNA]</scope>
    <source>
        <strain evidence="3 4">DSM 18435</strain>
    </source>
</reference>
<dbReference type="InterPro" id="IPR013517">
    <property type="entry name" value="FG-GAP"/>
</dbReference>
<evidence type="ECO:0000313" key="3">
    <source>
        <dbReference type="EMBL" id="TDQ29364.1"/>
    </source>
</evidence>
<dbReference type="PANTHER" id="PTHR36220">
    <property type="entry name" value="UNNAMED PRODUCT"/>
    <property type="match status" value="1"/>
</dbReference>
<gene>
    <name evidence="3" type="ORF">CLV82_2822</name>
</gene>
<name>A0A4V6PW98_9FLAO</name>
<dbReference type="EMBL" id="SNYI01000003">
    <property type="protein sequence ID" value="TDQ29364.1"/>
    <property type="molecule type" value="Genomic_DNA"/>
</dbReference>
<dbReference type="RefSeq" id="WP_133644937.1">
    <property type="nucleotide sequence ID" value="NZ_SNYI01000003.1"/>
</dbReference>
<dbReference type="Pfam" id="PF14312">
    <property type="entry name" value="FG-GAP_2"/>
    <property type="match status" value="5"/>
</dbReference>
<dbReference type="PANTHER" id="PTHR36220:SF1">
    <property type="entry name" value="GAMMA TUBULIN COMPLEX COMPONENT C-TERMINAL DOMAIN-CONTAINING PROTEIN"/>
    <property type="match status" value="1"/>
</dbReference>
<dbReference type="AlphaFoldDB" id="A0A4V6PW98"/>
<dbReference type="InterPro" id="IPR026341">
    <property type="entry name" value="T9SS_type_B"/>
</dbReference>
<dbReference type="Gene3D" id="2.130.10.130">
    <property type="entry name" value="Integrin alpha, N-terminal"/>
    <property type="match status" value="2"/>
</dbReference>
<feature type="region of interest" description="Disordered" evidence="2">
    <location>
        <begin position="1057"/>
        <end position="1086"/>
    </location>
</feature>
<dbReference type="Proteomes" id="UP000295468">
    <property type="component" value="Unassembled WGS sequence"/>
</dbReference>
<dbReference type="Pfam" id="PF13585">
    <property type="entry name" value="CHU_C"/>
    <property type="match status" value="1"/>
</dbReference>
<dbReference type="OrthoDB" id="9805017at2"/>
<dbReference type="SUPFAM" id="SSF69318">
    <property type="entry name" value="Integrin alpha N-terminal domain"/>
    <property type="match status" value="2"/>
</dbReference>
<keyword evidence="4" id="KW-1185">Reference proteome</keyword>
<proteinExistence type="predicted"/>
<dbReference type="InterPro" id="IPR028994">
    <property type="entry name" value="Integrin_alpha_N"/>
</dbReference>
<comment type="caution">
    <text evidence="3">The sequence shown here is derived from an EMBL/GenBank/DDBJ whole genome shotgun (WGS) entry which is preliminary data.</text>
</comment>
<keyword evidence="1" id="KW-0732">Signal</keyword>
<evidence type="ECO:0000256" key="2">
    <source>
        <dbReference type="SAM" id="MobiDB-lite"/>
    </source>
</evidence>
<accession>A0A4V6PW98</accession>
<dbReference type="NCBIfam" id="TIGR04131">
    <property type="entry name" value="Bac_Flav_CTERM"/>
    <property type="match status" value="1"/>
</dbReference>
<organism evidence="3 4">
    <name type="scientific">Zeaxanthinibacter enoshimensis</name>
    <dbReference type="NCBI Taxonomy" id="392009"/>
    <lineage>
        <taxon>Bacteria</taxon>
        <taxon>Pseudomonadati</taxon>
        <taxon>Bacteroidota</taxon>
        <taxon>Flavobacteriia</taxon>
        <taxon>Flavobacteriales</taxon>
        <taxon>Flavobacteriaceae</taxon>
        <taxon>Zeaxanthinibacter</taxon>
    </lineage>
</organism>
<sequence>MKSLPSSFATAILKAGVAFLLSYCSIGVLLAQQEDLQQVFPSDKNSAENFGYAVDVKADRAIIGSLRDTYDLDNQNYMTGSGAAYIYELNSEGEWVEKQKLIASDRTAGDRFSQSVAISGDYAVVSTMYRNNNKGAIYIFERNTSGVWEEKQILEAQDGVENDLFGHQIDLEGDWLVANAIWEDEDADGLNTMDRAGSAYVFHRDGDGVWRQSQKIVASDRSAYREFSRGVDLYAETLVVGAPSAGPQYKGAVYVFERNAEGVYEEQQIIAPADFPTSSNFGWSVAVSEKHIMANIMPYSDPGAVYVFEKNTDGSYTERSKLQAPVLVNDRFGYSIGLDGNLAVIGAYRDSYDIENGNFLQEAGSAYLYEQDQEGNWTLKRKLVAPQRGTYWNYGEAVALSGNEVLVGSARVSISAWPDPAYVDRIGSGYFYRLDRVAPSGYEIDVPADITDENVSSYSFSFAGGEIGSNYYVEFRHSASGAIKTFSGTVENNPQEAGDFDLTDLPDGALELELYLVDSSGNQGELKTSALQKSTTPSGYLLSNLTNPVLAGNSTAVHFAVDMAEPGTTFNYVFTDTAGNEISGSGNVPGVYFEVDGIDLSTLADGLLELTFTLTDGEGLTGAAEIATSLKDTQPPSGYSISSGIEFINSANVAGFVFNWNDAEIGSSWGYSIRHTSEDGELTGSGQVIQQNEASGPLDLSQLPDGEIIISFWLTDPHGQQGDTVALTVFKDTTAPLINCREVVLSLDANGNASIEAAMFDDGSTDESGISTMEINMEPILDCSYKGTHEIELTVWDNYMNSSSCTTSLTVQDDMAPLLEVRNIEATLDAMGEVKIQAADLVLSSVDNCSDLTIALNRNTFSCADLGSREVLITATDASGNSSSLPATVEVVDTSAPVIMVSDLTLELREEGTVSLAAEQLGAGSTDNCGIVSFTASQEIFSCEDLGITQVILTVSDSAGNRSTATAQVTVIDTMAPDIVGRDLIVYLDANGEALVTPEDIDAGTTDNCGIASLEVDRQLFSCEDVGEQQLMFMATDAAGNFAEIAVSVTVINDHEDLDEDGIPDNCDPEITAPDSSAGQEDTVSDPMDQVKIPETFTPNGDGINDTWNIVNLEMYPTATVYVYNRYGQVVYSTRAYANDWDGSFKKSGRILPEGATYYYQIDLDSDGKIDKEGWLFVTE</sequence>
<evidence type="ECO:0000313" key="4">
    <source>
        <dbReference type="Proteomes" id="UP000295468"/>
    </source>
</evidence>
<evidence type="ECO:0000256" key="1">
    <source>
        <dbReference type="ARBA" id="ARBA00022729"/>
    </source>
</evidence>